<dbReference type="EMBL" id="JAGGDJ010000003">
    <property type="protein sequence ID" value="MBO7743988.1"/>
    <property type="molecule type" value="Genomic_DNA"/>
</dbReference>
<feature type="compositionally biased region" description="Low complexity" evidence="1">
    <location>
        <begin position="101"/>
        <end position="123"/>
    </location>
</feature>
<dbReference type="InterPro" id="IPR024232">
    <property type="entry name" value="SpoIIIAH"/>
</dbReference>
<dbReference type="RefSeq" id="WP_208846972.1">
    <property type="nucleotide sequence ID" value="NZ_JAGGDJ010000003.1"/>
</dbReference>
<keyword evidence="2" id="KW-0812">Transmembrane</keyword>
<dbReference type="Proteomes" id="UP000670947">
    <property type="component" value="Unassembled WGS sequence"/>
</dbReference>
<name>A0ABS3W6R8_9BACL</name>
<sequence length="258" mass="26824">MNNKRQTIWLVSMLSLMVILSAYYLFTEDVSTPSNDIVTTDGAGQQGAKSDATEASGSAAGNDAIVTNEVTGDGADAGNAADNAADNAAADNASADDKAAGDAAGDASAANDGTAANAASGGKDAAKSDEDVLKELGEAGGVAASVFSQLQEERDDTYYDEYNKLMGQVSDTKLSDKDAATSMEQLDLLEDKNAKITGLEEELSKQFGNAAVVPDANDRYKIVVESDKLERSQADSILTMAIDQLGLTPDQLTIQYVK</sequence>
<keyword evidence="2" id="KW-1133">Transmembrane helix</keyword>
<dbReference type="InterPro" id="IPR038503">
    <property type="entry name" value="SpoIIIAH_sf"/>
</dbReference>
<feature type="region of interest" description="Disordered" evidence="1">
    <location>
        <begin position="37"/>
        <end position="61"/>
    </location>
</feature>
<comment type="caution">
    <text evidence="3">The sequence shown here is derived from an EMBL/GenBank/DDBJ whole genome shotgun (WGS) entry which is preliminary data.</text>
</comment>
<proteinExistence type="predicted"/>
<feature type="region of interest" description="Disordered" evidence="1">
    <location>
        <begin position="88"/>
        <end position="126"/>
    </location>
</feature>
<evidence type="ECO:0000313" key="4">
    <source>
        <dbReference type="Proteomes" id="UP000670947"/>
    </source>
</evidence>
<reference evidence="3 4" key="1">
    <citation type="submission" date="2021-03" db="EMBL/GenBank/DDBJ databases">
        <title>Paenibacillus artemisicola MWE-103 whole genome sequence.</title>
        <authorList>
            <person name="Ham Y.J."/>
        </authorList>
    </citation>
    <scope>NUCLEOTIDE SEQUENCE [LARGE SCALE GENOMIC DNA]</scope>
    <source>
        <strain evidence="3 4">MWE-103</strain>
    </source>
</reference>
<organism evidence="3 4">
    <name type="scientific">Paenibacillus artemisiicola</name>
    <dbReference type="NCBI Taxonomy" id="1172618"/>
    <lineage>
        <taxon>Bacteria</taxon>
        <taxon>Bacillati</taxon>
        <taxon>Bacillota</taxon>
        <taxon>Bacilli</taxon>
        <taxon>Bacillales</taxon>
        <taxon>Paenibacillaceae</taxon>
        <taxon>Paenibacillus</taxon>
    </lineage>
</organism>
<evidence type="ECO:0000256" key="1">
    <source>
        <dbReference type="SAM" id="MobiDB-lite"/>
    </source>
</evidence>
<dbReference type="Gene3D" id="1.10.287.4300">
    <property type="entry name" value="Stage III sporulation protein AH-like"/>
    <property type="match status" value="1"/>
</dbReference>
<accession>A0ABS3W6R8</accession>
<keyword evidence="4" id="KW-1185">Reference proteome</keyword>
<feature type="transmembrane region" description="Helical" evidence="2">
    <location>
        <begin position="7"/>
        <end position="26"/>
    </location>
</feature>
<gene>
    <name evidence="3" type="ORF">I8J29_07280</name>
</gene>
<evidence type="ECO:0000256" key="2">
    <source>
        <dbReference type="SAM" id="Phobius"/>
    </source>
</evidence>
<evidence type="ECO:0000313" key="3">
    <source>
        <dbReference type="EMBL" id="MBO7743988.1"/>
    </source>
</evidence>
<protein>
    <submittedName>
        <fullName evidence="3">SpoIIIAH-like family protein</fullName>
    </submittedName>
</protein>
<dbReference type="Pfam" id="PF12685">
    <property type="entry name" value="SpoIIIAH"/>
    <property type="match status" value="1"/>
</dbReference>
<keyword evidence="2" id="KW-0472">Membrane</keyword>